<keyword evidence="3" id="KW-1185">Reference proteome</keyword>
<keyword evidence="1" id="KW-0472">Membrane</keyword>
<organism evidence="2 3">
    <name type="scientific">Sulfoacidibacillus ferrooxidans</name>
    <dbReference type="NCBI Taxonomy" id="2005001"/>
    <lineage>
        <taxon>Bacteria</taxon>
        <taxon>Bacillati</taxon>
        <taxon>Bacillota</taxon>
        <taxon>Bacilli</taxon>
        <taxon>Bacillales</taxon>
        <taxon>Alicyclobacillaceae</taxon>
        <taxon>Sulfoacidibacillus</taxon>
    </lineage>
</organism>
<keyword evidence="1" id="KW-0812">Transmembrane</keyword>
<sequence length="168" mass="18699">MKGFLWAGIGGVVEFVIGLWLMASPWITGFHHAYNSQSAIHVTLYTGLCIAVLGIVTAIGFVVAAFQVQAQKIRSLSALDIPGKSVASTENDARSHQTLRVHDEQRETLYEKQQDQLSLDTHAKQMQTSNTKRVNLQESVTGYSQTELLQLAQNLLQELQTHEDKRAH</sequence>
<dbReference type="RefSeq" id="WP_241712491.1">
    <property type="nucleotide sequence ID" value="NZ_JALBUF010000002.1"/>
</dbReference>
<feature type="transmembrane region" description="Helical" evidence="1">
    <location>
        <begin position="43"/>
        <end position="66"/>
    </location>
</feature>
<dbReference type="EMBL" id="JALBUF010000002">
    <property type="protein sequence ID" value="MCI0182894.1"/>
    <property type="molecule type" value="Genomic_DNA"/>
</dbReference>
<evidence type="ECO:0000256" key="1">
    <source>
        <dbReference type="SAM" id="Phobius"/>
    </source>
</evidence>
<gene>
    <name evidence="2" type="ORF">MM817_01163</name>
</gene>
<reference evidence="2" key="1">
    <citation type="submission" date="2022-03" db="EMBL/GenBank/DDBJ databases">
        <title>Draft Genome Sequence of Firmicute Strain S0AB, a Heterotrophic Iron/Sulfur-Oxidizing Extreme Acidophile.</title>
        <authorList>
            <person name="Vergara E."/>
            <person name="Pakostova E."/>
            <person name="Johnson D.B."/>
            <person name="Holmes D.S."/>
        </authorList>
    </citation>
    <scope>NUCLEOTIDE SEQUENCE</scope>
    <source>
        <strain evidence="2">S0AB</strain>
    </source>
</reference>
<proteinExistence type="predicted"/>
<accession>A0A9X1V7V9</accession>
<feature type="transmembrane region" description="Helical" evidence="1">
    <location>
        <begin position="5"/>
        <end position="23"/>
    </location>
</feature>
<dbReference type="AlphaFoldDB" id="A0A9X1V7V9"/>
<evidence type="ECO:0000313" key="3">
    <source>
        <dbReference type="Proteomes" id="UP001139263"/>
    </source>
</evidence>
<protein>
    <submittedName>
        <fullName evidence="2">Uncharacterized protein</fullName>
    </submittedName>
</protein>
<name>A0A9X1V7V9_9BACL</name>
<comment type="caution">
    <text evidence="2">The sequence shown here is derived from an EMBL/GenBank/DDBJ whole genome shotgun (WGS) entry which is preliminary data.</text>
</comment>
<keyword evidence="1" id="KW-1133">Transmembrane helix</keyword>
<dbReference type="Proteomes" id="UP001139263">
    <property type="component" value="Unassembled WGS sequence"/>
</dbReference>
<evidence type="ECO:0000313" key="2">
    <source>
        <dbReference type="EMBL" id="MCI0182894.1"/>
    </source>
</evidence>